<dbReference type="CDD" id="cd00075">
    <property type="entry name" value="HATPase"/>
    <property type="match status" value="1"/>
</dbReference>
<keyword evidence="5" id="KW-0808">Transferase</keyword>
<dbReference type="Gene3D" id="1.10.287.130">
    <property type="match status" value="1"/>
</dbReference>
<keyword evidence="10" id="KW-0472">Membrane</keyword>
<comment type="subcellular location">
    <subcellularLocation>
        <location evidence="2">Membrane</location>
    </subcellularLocation>
</comment>
<reference evidence="12" key="2">
    <citation type="submission" date="2021-04" db="EMBL/GenBank/DDBJ databases">
        <authorList>
            <person name="Gilroy R."/>
        </authorList>
    </citation>
    <scope>NUCLEOTIDE SEQUENCE</scope>
    <source>
        <strain evidence="12">CHK188-11489</strain>
    </source>
</reference>
<evidence type="ECO:0000256" key="3">
    <source>
        <dbReference type="ARBA" id="ARBA00012438"/>
    </source>
</evidence>
<dbReference type="AlphaFoldDB" id="A0A9D2JNE3"/>
<name>A0A9D2JNE3_9FIRM</name>
<dbReference type="Proteomes" id="UP000824105">
    <property type="component" value="Unassembled WGS sequence"/>
</dbReference>
<evidence type="ECO:0000256" key="6">
    <source>
        <dbReference type="ARBA" id="ARBA00022692"/>
    </source>
</evidence>
<protein>
    <recommendedName>
        <fullName evidence="3">histidine kinase</fullName>
        <ecNumber evidence="3">2.7.13.3</ecNumber>
    </recommendedName>
</protein>
<dbReference type="PANTHER" id="PTHR45436:SF5">
    <property type="entry name" value="SENSOR HISTIDINE KINASE TRCS"/>
    <property type="match status" value="1"/>
</dbReference>
<keyword evidence="4" id="KW-0597">Phosphoprotein</keyword>
<organism evidence="12 13">
    <name type="scientific">Candidatus Gemmiger avistercoris</name>
    <dbReference type="NCBI Taxonomy" id="2838606"/>
    <lineage>
        <taxon>Bacteria</taxon>
        <taxon>Bacillati</taxon>
        <taxon>Bacillota</taxon>
        <taxon>Clostridia</taxon>
        <taxon>Eubacteriales</taxon>
        <taxon>Gemmiger</taxon>
    </lineage>
</organism>
<dbReference type="GO" id="GO:0000155">
    <property type="term" value="F:phosphorelay sensor kinase activity"/>
    <property type="evidence" value="ECO:0007669"/>
    <property type="project" value="InterPro"/>
</dbReference>
<accession>A0A9D2JNE3</accession>
<dbReference type="InterPro" id="IPR050428">
    <property type="entry name" value="TCS_sensor_his_kinase"/>
</dbReference>
<keyword evidence="9" id="KW-0902">Two-component regulatory system</keyword>
<dbReference type="InterPro" id="IPR003661">
    <property type="entry name" value="HisK_dim/P_dom"/>
</dbReference>
<evidence type="ECO:0000256" key="7">
    <source>
        <dbReference type="ARBA" id="ARBA00022777"/>
    </source>
</evidence>
<dbReference type="Pfam" id="PF00512">
    <property type="entry name" value="HisKA"/>
    <property type="match status" value="1"/>
</dbReference>
<keyword evidence="6" id="KW-0812">Transmembrane</keyword>
<dbReference type="SUPFAM" id="SSF47384">
    <property type="entry name" value="Homodimeric domain of signal transducing histidine kinase"/>
    <property type="match status" value="1"/>
</dbReference>
<dbReference type="EMBL" id="DXBF01000032">
    <property type="protein sequence ID" value="HIZ61880.1"/>
    <property type="molecule type" value="Genomic_DNA"/>
</dbReference>
<dbReference type="InterPro" id="IPR036097">
    <property type="entry name" value="HisK_dim/P_sf"/>
</dbReference>
<reference evidence="12" key="1">
    <citation type="journal article" date="2021" name="PeerJ">
        <title>Extensive microbial diversity within the chicken gut microbiome revealed by metagenomics and culture.</title>
        <authorList>
            <person name="Gilroy R."/>
            <person name="Ravi A."/>
            <person name="Getino M."/>
            <person name="Pursley I."/>
            <person name="Horton D.L."/>
            <person name="Alikhan N.F."/>
            <person name="Baker D."/>
            <person name="Gharbi K."/>
            <person name="Hall N."/>
            <person name="Watson M."/>
            <person name="Adriaenssens E.M."/>
            <person name="Foster-Nyarko E."/>
            <person name="Jarju S."/>
            <person name="Secka A."/>
            <person name="Antonio M."/>
            <person name="Oren A."/>
            <person name="Chaudhuri R.R."/>
            <person name="La Ragione R."/>
            <person name="Hildebrand F."/>
            <person name="Pallen M.J."/>
        </authorList>
    </citation>
    <scope>NUCLEOTIDE SEQUENCE</scope>
    <source>
        <strain evidence="12">CHK188-11489</strain>
    </source>
</reference>
<dbReference type="InterPro" id="IPR005467">
    <property type="entry name" value="His_kinase_dom"/>
</dbReference>
<evidence type="ECO:0000256" key="2">
    <source>
        <dbReference type="ARBA" id="ARBA00004370"/>
    </source>
</evidence>
<dbReference type="SUPFAM" id="SSF55874">
    <property type="entry name" value="ATPase domain of HSP90 chaperone/DNA topoisomerase II/histidine kinase"/>
    <property type="match status" value="1"/>
</dbReference>
<dbReference type="Gene3D" id="3.30.565.10">
    <property type="entry name" value="Histidine kinase-like ATPase, C-terminal domain"/>
    <property type="match status" value="1"/>
</dbReference>
<feature type="domain" description="Histidine kinase" evidence="11">
    <location>
        <begin position="214"/>
        <end position="431"/>
    </location>
</feature>
<dbReference type="SMART" id="SM00388">
    <property type="entry name" value="HisKA"/>
    <property type="match status" value="1"/>
</dbReference>
<dbReference type="GO" id="GO:0016020">
    <property type="term" value="C:membrane"/>
    <property type="evidence" value="ECO:0007669"/>
    <property type="project" value="UniProtKB-SubCell"/>
</dbReference>
<evidence type="ECO:0000256" key="5">
    <source>
        <dbReference type="ARBA" id="ARBA00022679"/>
    </source>
</evidence>
<dbReference type="PROSITE" id="PS50109">
    <property type="entry name" value="HIS_KIN"/>
    <property type="match status" value="1"/>
</dbReference>
<keyword evidence="8" id="KW-1133">Transmembrane helix</keyword>
<evidence type="ECO:0000256" key="4">
    <source>
        <dbReference type="ARBA" id="ARBA00022553"/>
    </source>
</evidence>
<evidence type="ECO:0000313" key="12">
    <source>
        <dbReference type="EMBL" id="HIZ61880.1"/>
    </source>
</evidence>
<evidence type="ECO:0000313" key="13">
    <source>
        <dbReference type="Proteomes" id="UP000824105"/>
    </source>
</evidence>
<dbReference type="CDD" id="cd00082">
    <property type="entry name" value="HisKA"/>
    <property type="match status" value="1"/>
</dbReference>
<dbReference type="PANTHER" id="PTHR45436">
    <property type="entry name" value="SENSOR HISTIDINE KINASE YKOH"/>
    <property type="match status" value="1"/>
</dbReference>
<dbReference type="SMART" id="SM00387">
    <property type="entry name" value="HATPase_c"/>
    <property type="match status" value="1"/>
</dbReference>
<evidence type="ECO:0000259" key="11">
    <source>
        <dbReference type="PROSITE" id="PS50109"/>
    </source>
</evidence>
<proteinExistence type="predicted"/>
<keyword evidence="7 12" id="KW-0418">Kinase</keyword>
<dbReference type="PRINTS" id="PR00344">
    <property type="entry name" value="BCTRLSENSOR"/>
</dbReference>
<comment type="caution">
    <text evidence="12">The sequence shown here is derived from an EMBL/GenBank/DDBJ whole genome shotgun (WGS) entry which is preliminary data.</text>
</comment>
<dbReference type="InterPro" id="IPR004358">
    <property type="entry name" value="Sig_transdc_His_kin-like_C"/>
</dbReference>
<dbReference type="InterPro" id="IPR003594">
    <property type="entry name" value="HATPase_dom"/>
</dbReference>
<dbReference type="Pfam" id="PF02518">
    <property type="entry name" value="HATPase_c"/>
    <property type="match status" value="1"/>
</dbReference>
<evidence type="ECO:0000256" key="9">
    <source>
        <dbReference type="ARBA" id="ARBA00023012"/>
    </source>
</evidence>
<comment type="catalytic activity">
    <reaction evidence="1">
        <text>ATP + protein L-histidine = ADP + protein N-phospho-L-histidine.</text>
        <dbReference type="EC" id="2.7.13.3"/>
    </reaction>
</comment>
<evidence type="ECO:0000256" key="10">
    <source>
        <dbReference type="ARBA" id="ARBA00023136"/>
    </source>
</evidence>
<dbReference type="InterPro" id="IPR036890">
    <property type="entry name" value="HATPase_C_sf"/>
</dbReference>
<evidence type="ECO:0000256" key="1">
    <source>
        <dbReference type="ARBA" id="ARBA00000085"/>
    </source>
</evidence>
<dbReference type="EC" id="2.7.13.3" evidence="3"/>
<sequence length="436" mass="46296">MLERLRRRLTALFGLLTAAVLAAALAVTCRMAGSEYTAGADLLFANTVTAVEDAVTEDGLVRDSWLARQESAGQLVLYLEDNGQPLAFPGGWRPQDDRGALIGLAKTQAAGAGLDPARLRRQRVSFALQASGLRGVYDCTALVLPHGQARSAAVVYIIRDLSGQQARLRAMAWQYAGLWALGAAVLAAACRWMVGRALRPTAQALQKQREFIAAAGHELRSPLAVLKAGLQAARDPATAAEAPRFLHSAEAEVNRLARLTDDLLILAGGDAGVWRTALEEVDTDTFLIELYGRFAPMARARGHALTLDLPDAPLPALYADAGRLEQLFAVLLNNAFEYAPAGTPVELKAEAPAGGGLRIDVTDHGPGVPDADKQRIFERFTRGDPSRTGKAHFGLGLAVAAEIAALHGAALAVRDTPGGGATFTVRWPARALTARR</sequence>
<gene>
    <name evidence="12" type="ORF">H9724_03815</name>
</gene>
<evidence type="ECO:0000256" key="8">
    <source>
        <dbReference type="ARBA" id="ARBA00022989"/>
    </source>
</evidence>